<keyword evidence="3" id="KW-0067">ATP-binding</keyword>
<keyword evidence="7" id="KW-1185">Reference proteome</keyword>
<comment type="similarity">
    <text evidence="1">Belongs to the IS21/IS1162 putative ATP-binding protein family.</text>
</comment>
<accession>A0A5C1QSW1</accession>
<dbReference type="InterPro" id="IPR003593">
    <property type="entry name" value="AAA+_ATPase"/>
</dbReference>
<evidence type="ECO:0000313" key="7">
    <source>
        <dbReference type="Proteomes" id="UP000324209"/>
    </source>
</evidence>
<name>A0A5C1QSW1_9SPIO</name>
<dbReference type="InterPro" id="IPR027417">
    <property type="entry name" value="P-loop_NTPase"/>
</dbReference>
<evidence type="ECO:0000259" key="4">
    <source>
        <dbReference type="SMART" id="SM00382"/>
    </source>
</evidence>
<keyword evidence="2" id="KW-0547">Nucleotide-binding</keyword>
<dbReference type="GO" id="GO:0006260">
    <property type="term" value="P:DNA replication"/>
    <property type="evidence" value="ECO:0007669"/>
    <property type="project" value="TreeGrafter"/>
</dbReference>
<dbReference type="RefSeq" id="WP_149487701.1">
    <property type="nucleotide sequence ID" value="NZ_CP036150.1"/>
</dbReference>
<dbReference type="Proteomes" id="UP000324209">
    <property type="component" value="Chromosome"/>
</dbReference>
<dbReference type="Gene3D" id="3.40.50.300">
    <property type="entry name" value="P-loop containing nucleotide triphosphate hydrolases"/>
    <property type="match status" value="1"/>
</dbReference>
<evidence type="ECO:0000313" key="5">
    <source>
        <dbReference type="EMBL" id="QEN09628.1"/>
    </source>
</evidence>
<proteinExistence type="inferred from homology"/>
<evidence type="ECO:0000313" key="6">
    <source>
        <dbReference type="EMBL" id="QEN09704.1"/>
    </source>
</evidence>
<dbReference type="PANTHER" id="PTHR30050">
    <property type="entry name" value="CHROMOSOMAL REPLICATION INITIATOR PROTEIN DNAA"/>
    <property type="match status" value="1"/>
</dbReference>
<dbReference type="EMBL" id="CP036150">
    <property type="protein sequence ID" value="QEN09704.1"/>
    <property type="molecule type" value="Genomic_DNA"/>
</dbReference>
<dbReference type="Pfam" id="PF01695">
    <property type="entry name" value="IstB_IS21"/>
    <property type="match status" value="1"/>
</dbReference>
<evidence type="ECO:0000256" key="3">
    <source>
        <dbReference type="ARBA" id="ARBA00022840"/>
    </source>
</evidence>
<reference evidence="6 7" key="1">
    <citation type="submission" date="2019-02" db="EMBL/GenBank/DDBJ databases">
        <title>Complete Genome Sequence and Methylome Analysis of free living Spirochaetas.</title>
        <authorList>
            <person name="Fomenkov A."/>
            <person name="Dubinina G."/>
            <person name="Leshcheva N."/>
            <person name="Mikheeva N."/>
            <person name="Grabovich M."/>
            <person name="Vincze T."/>
            <person name="Roberts R.J."/>
        </authorList>
    </citation>
    <scope>NUCLEOTIDE SEQUENCE [LARGE SCALE GENOMIC DNA]</scope>
    <source>
        <strain evidence="6 7">K2</strain>
    </source>
</reference>
<dbReference type="SUPFAM" id="SSF52540">
    <property type="entry name" value="P-loop containing nucleoside triphosphate hydrolases"/>
    <property type="match status" value="1"/>
</dbReference>
<organism evidence="6 7">
    <name type="scientific">Oceanispirochaeta crateris</name>
    <dbReference type="NCBI Taxonomy" id="2518645"/>
    <lineage>
        <taxon>Bacteria</taxon>
        <taxon>Pseudomonadati</taxon>
        <taxon>Spirochaetota</taxon>
        <taxon>Spirochaetia</taxon>
        <taxon>Spirochaetales</taxon>
        <taxon>Spirochaetaceae</taxon>
        <taxon>Oceanispirochaeta</taxon>
    </lineage>
</organism>
<dbReference type="OrthoDB" id="9776217at2"/>
<dbReference type="SMART" id="SM00382">
    <property type="entry name" value="AAA"/>
    <property type="match status" value="1"/>
</dbReference>
<dbReference type="KEGG" id="ock:EXM22_17160"/>
<evidence type="ECO:0000256" key="2">
    <source>
        <dbReference type="ARBA" id="ARBA00022741"/>
    </source>
</evidence>
<dbReference type="PANTHER" id="PTHR30050:SF4">
    <property type="entry name" value="ATP-BINDING PROTEIN RV3427C IN INSERTION SEQUENCE-RELATED"/>
    <property type="match status" value="1"/>
</dbReference>
<dbReference type="InterPro" id="IPR047661">
    <property type="entry name" value="IstB"/>
</dbReference>
<dbReference type="KEGG" id="ock:EXM22_17555"/>
<feature type="domain" description="AAA+ ATPase" evidence="4">
    <location>
        <begin position="101"/>
        <end position="233"/>
    </location>
</feature>
<dbReference type="GO" id="GO:0005524">
    <property type="term" value="F:ATP binding"/>
    <property type="evidence" value="ECO:0007669"/>
    <property type="project" value="UniProtKB-KW"/>
</dbReference>
<dbReference type="InterPro" id="IPR028350">
    <property type="entry name" value="DNAC/IstB-like"/>
</dbReference>
<protein>
    <submittedName>
        <fullName evidence="6">AAA family ATPase</fullName>
    </submittedName>
</protein>
<dbReference type="InterPro" id="IPR002611">
    <property type="entry name" value="IstB_ATP-bd"/>
</dbReference>
<evidence type="ECO:0000256" key="1">
    <source>
        <dbReference type="ARBA" id="ARBA00008059"/>
    </source>
</evidence>
<dbReference type="EMBL" id="CP036150">
    <property type="protein sequence ID" value="QEN09628.1"/>
    <property type="molecule type" value="Genomic_DNA"/>
</dbReference>
<dbReference type="NCBIfam" id="NF038214">
    <property type="entry name" value="IS21_help_AAA"/>
    <property type="match status" value="1"/>
</dbReference>
<sequence>MNVLQETIENRMNDLGLEFMAAGLESYLEAQSHTENTLSQSIADLLELEYIPRRERAAKSRLKLSGMPSIKLLDDFDLSWLKGGLTASQLSELSSLAFIERKENLVLMGPSGLGKTHLMLALAHKACQNGYTVWYTSCIDLMENLTHAREQGRLKRKLTWLRKPHLILVDEVGYENLSKEQANLFFQIVNTRYEQGSMIITTNKPFGRWAEILDDVAIATATIDRLLHHAHVLSLKGDSYRMKDRLKIGIVDPV</sequence>
<dbReference type="CDD" id="cd00009">
    <property type="entry name" value="AAA"/>
    <property type="match status" value="1"/>
</dbReference>
<dbReference type="PIRSF" id="PIRSF003073">
    <property type="entry name" value="DNAC_TnpB_IstB"/>
    <property type="match status" value="1"/>
</dbReference>
<gene>
    <name evidence="5" type="ORF">EXM22_17160</name>
    <name evidence="6" type="ORF">EXM22_17555</name>
</gene>
<dbReference type="AlphaFoldDB" id="A0A5C1QSW1"/>